<dbReference type="InterPro" id="IPR036322">
    <property type="entry name" value="WD40_repeat_dom_sf"/>
</dbReference>
<gene>
    <name evidence="3" type="ORF">AV274_1297</name>
</gene>
<dbReference type="EMBL" id="LXWW01000052">
    <property type="protein sequence ID" value="OAO16987.1"/>
    <property type="molecule type" value="Genomic_DNA"/>
</dbReference>
<dbReference type="PANTHER" id="PTHR16038">
    <property type="entry name" value="NOP SEVEN ASSOCIATED PROTEIN 1"/>
    <property type="match status" value="1"/>
</dbReference>
<dbReference type="InterPro" id="IPR001680">
    <property type="entry name" value="WD40_rpt"/>
</dbReference>
<accession>A0A196SLA0</accession>
<comment type="caution">
    <text evidence="3">The sequence shown here is derived from an EMBL/GenBank/DDBJ whole genome shotgun (WGS) entry which is preliminary data.</text>
</comment>
<dbReference type="GO" id="GO:0030687">
    <property type="term" value="C:preribosome, large subunit precursor"/>
    <property type="evidence" value="ECO:0007669"/>
    <property type="project" value="TreeGrafter"/>
</dbReference>
<dbReference type="STRING" id="478820.A0A196SLA0"/>
<dbReference type="PANTHER" id="PTHR16038:SF4">
    <property type="entry name" value="WD REPEAT-CONTAINING PROTEIN 74"/>
    <property type="match status" value="1"/>
</dbReference>
<name>A0A196SLA0_BLAHN</name>
<feature type="compositionally biased region" description="Basic and acidic residues" evidence="2">
    <location>
        <begin position="366"/>
        <end position="376"/>
    </location>
</feature>
<dbReference type="Pfam" id="PF00400">
    <property type="entry name" value="WD40"/>
    <property type="match status" value="1"/>
</dbReference>
<dbReference type="SMART" id="SM00320">
    <property type="entry name" value="WD40"/>
    <property type="match status" value="5"/>
</dbReference>
<dbReference type="InterPro" id="IPR015943">
    <property type="entry name" value="WD40/YVTN_repeat-like_dom_sf"/>
</dbReference>
<evidence type="ECO:0000256" key="1">
    <source>
        <dbReference type="PROSITE-ProRule" id="PRU00221"/>
    </source>
</evidence>
<feature type="region of interest" description="Disordered" evidence="2">
    <location>
        <begin position="319"/>
        <end position="376"/>
    </location>
</feature>
<dbReference type="OrthoDB" id="18388at2759"/>
<dbReference type="InterPro" id="IPR037379">
    <property type="entry name" value="WDR74/Nsa1"/>
</dbReference>
<proteinExistence type="predicted"/>
<keyword evidence="1" id="KW-0853">WD repeat</keyword>
<evidence type="ECO:0000313" key="4">
    <source>
        <dbReference type="Proteomes" id="UP000078348"/>
    </source>
</evidence>
<reference evidence="3 4" key="1">
    <citation type="submission" date="2016-05" db="EMBL/GenBank/DDBJ databases">
        <title>Nuclear genome of Blastocystis sp. subtype 1 NandII.</title>
        <authorList>
            <person name="Gentekaki E."/>
            <person name="Curtis B."/>
            <person name="Stairs C."/>
            <person name="Eme L."/>
            <person name="Herman E."/>
            <person name="Klimes V."/>
            <person name="Arias M.C."/>
            <person name="Elias M."/>
            <person name="Hilliou F."/>
            <person name="Klute M."/>
            <person name="Malik S.-B."/>
            <person name="Pightling A."/>
            <person name="Rachubinski R."/>
            <person name="Salas D."/>
            <person name="Schlacht A."/>
            <person name="Suga H."/>
            <person name="Archibald J."/>
            <person name="Ball S.G."/>
            <person name="Clark G."/>
            <person name="Dacks J."/>
            <person name="Van Der Giezen M."/>
            <person name="Tsaousis A."/>
            <person name="Roger A."/>
        </authorList>
    </citation>
    <scope>NUCLEOTIDE SEQUENCE [LARGE SCALE GENOMIC DNA]</scope>
    <source>
        <strain evidence="4">ATCC 50177 / NandII</strain>
    </source>
</reference>
<feature type="compositionally biased region" description="Acidic residues" evidence="2">
    <location>
        <begin position="348"/>
        <end position="365"/>
    </location>
</feature>
<protein>
    <submittedName>
        <fullName evidence="3">WD repeat-containing protein</fullName>
    </submittedName>
</protein>
<dbReference type="GO" id="GO:0042273">
    <property type="term" value="P:ribosomal large subunit biogenesis"/>
    <property type="evidence" value="ECO:0007669"/>
    <property type="project" value="InterPro"/>
</dbReference>
<dbReference type="GO" id="GO:0005730">
    <property type="term" value="C:nucleolus"/>
    <property type="evidence" value="ECO:0007669"/>
    <property type="project" value="InterPro"/>
</dbReference>
<feature type="repeat" description="WD" evidence="1">
    <location>
        <begin position="256"/>
        <end position="297"/>
    </location>
</feature>
<keyword evidence="4" id="KW-1185">Reference proteome</keyword>
<sequence>MRIITGDDTGLIKQILIENKRIQRWGTQSRENGVECMAWAGEEGNEENELGVVLRNGHVQVWDVDQTEIVKEYTGIEGTACGMGILRNQEMRHIVSCTTEGSVYLFKWDEEEAIDSFDVNGPVSKMRLCPYNNKVFAVGGRENDIALYDIEQKDAIFRGRNVPNDFLNLRVPIWVADMQFLSSDGSTHKLAVVTGHHQIRLYDTRAQRRPVQSVEIGDRPFTCCRVARDDSVLYTGDTTGRVSRIDLRTLRLSGTYKGNTGSVRDIAIHPTLPRLATVGLDRIMRVFDSESRQQLHRVYLRQQLNAVLFTSEEEVKMFAEEESDVDNESDVNDVNEASDASDVNDMNESSDMDGNDATDTNEENNTEEKTDKSDSD</sequence>
<organism evidence="3 4">
    <name type="scientific">Blastocystis sp. subtype 1 (strain ATCC 50177 / NandII)</name>
    <dbReference type="NCBI Taxonomy" id="478820"/>
    <lineage>
        <taxon>Eukaryota</taxon>
        <taxon>Sar</taxon>
        <taxon>Stramenopiles</taxon>
        <taxon>Bigyra</taxon>
        <taxon>Opalozoa</taxon>
        <taxon>Opalinata</taxon>
        <taxon>Blastocystidae</taxon>
        <taxon>Blastocystis</taxon>
    </lineage>
</organism>
<dbReference type="SUPFAM" id="SSF50978">
    <property type="entry name" value="WD40 repeat-like"/>
    <property type="match status" value="1"/>
</dbReference>
<dbReference type="PROSITE" id="PS50082">
    <property type="entry name" value="WD_REPEATS_2"/>
    <property type="match status" value="1"/>
</dbReference>
<dbReference type="CDD" id="cd22857">
    <property type="entry name" value="WDR74"/>
    <property type="match status" value="1"/>
</dbReference>
<dbReference type="Gene3D" id="2.130.10.10">
    <property type="entry name" value="YVTN repeat-like/Quinoprotein amine dehydrogenase"/>
    <property type="match status" value="2"/>
</dbReference>
<dbReference type="Proteomes" id="UP000078348">
    <property type="component" value="Unassembled WGS sequence"/>
</dbReference>
<evidence type="ECO:0000256" key="2">
    <source>
        <dbReference type="SAM" id="MobiDB-lite"/>
    </source>
</evidence>
<dbReference type="AlphaFoldDB" id="A0A196SLA0"/>
<feature type="compositionally biased region" description="Acidic residues" evidence="2">
    <location>
        <begin position="320"/>
        <end position="333"/>
    </location>
</feature>
<evidence type="ECO:0000313" key="3">
    <source>
        <dbReference type="EMBL" id="OAO16987.1"/>
    </source>
</evidence>